<keyword evidence="4" id="KW-0520">NAD</keyword>
<evidence type="ECO:0000256" key="4">
    <source>
        <dbReference type="ARBA" id="ARBA00023027"/>
    </source>
</evidence>
<evidence type="ECO:0000256" key="1">
    <source>
        <dbReference type="ARBA" id="ARBA00009173"/>
    </source>
</evidence>
<dbReference type="EMBL" id="UINC01000221">
    <property type="protein sequence ID" value="SUZ51378.1"/>
    <property type="molecule type" value="Genomic_DNA"/>
</dbReference>
<dbReference type="PANTHER" id="PTHR11995">
    <property type="entry name" value="NADH DEHYDROGENASE"/>
    <property type="match status" value="1"/>
</dbReference>
<dbReference type="GO" id="GO:0051539">
    <property type="term" value="F:4 iron, 4 sulfur cluster binding"/>
    <property type="evidence" value="ECO:0007669"/>
    <property type="project" value="InterPro"/>
</dbReference>
<evidence type="ECO:0000313" key="6">
    <source>
        <dbReference type="EMBL" id="SUZ51378.1"/>
    </source>
</evidence>
<dbReference type="InterPro" id="IPR006138">
    <property type="entry name" value="NADH_UQ_OxRdtase_20Kd_su"/>
</dbReference>
<dbReference type="NCBIfam" id="TIGR01957">
    <property type="entry name" value="nuoB_fam"/>
    <property type="match status" value="1"/>
</dbReference>
<name>A0A381NCA6_9ZZZZ</name>
<dbReference type="GO" id="GO:0015990">
    <property type="term" value="P:electron transport coupled proton transport"/>
    <property type="evidence" value="ECO:0007669"/>
    <property type="project" value="TreeGrafter"/>
</dbReference>
<dbReference type="NCBIfam" id="NF005012">
    <property type="entry name" value="PRK06411.1"/>
    <property type="match status" value="1"/>
</dbReference>
<evidence type="ECO:0000256" key="3">
    <source>
        <dbReference type="ARBA" id="ARBA00022967"/>
    </source>
</evidence>
<keyword evidence="3" id="KW-1278">Translocase</keyword>
<organism evidence="6">
    <name type="scientific">marine metagenome</name>
    <dbReference type="NCBI Taxonomy" id="408172"/>
    <lineage>
        <taxon>unclassified sequences</taxon>
        <taxon>metagenomes</taxon>
        <taxon>ecological metagenomes</taxon>
    </lineage>
</organism>
<dbReference type="GO" id="GO:0045271">
    <property type="term" value="C:respiratory chain complex I"/>
    <property type="evidence" value="ECO:0007669"/>
    <property type="project" value="TreeGrafter"/>
</dbReference>
<dbReference type="GO" id="GO:0008137">
    <property type="term" value="F:NADH dehydrogenase (ubiquinone) activity"/>
    <property type="evidence" value="ECO:0007669"/>
    <property type="project" value="InterPro"/>
</dbReference>
<reference evidence="6" key="1">
    <citation type="submission" date="2018-05" db="EMBL/GenBank/DDBJ databases">
        <authorList>
            <person name="Lanie J.A."/>
            <person name="Ng W.-L."/>
            <person name="Kazmierczak K.M."/>
            <person name="Andrzejewski T.M."/>
            <person name="Davidsen T.M."/>
            <person name="Wayne K.J."/>
            <person name="Tettelin H."/>
            <person name="Glass J.I."/>
            <person name="Rusch D."/>
            <person name="Podicherti R."/>
            <person name="Tsui H.-C.T."/>
            <person name="Winkler M.E."/>
        </authorList>
    </citation>
    <scope>NUCLEOTIDE SEQUENCE</scope>
</reference>
<proteinExistence type="inferred from homology"/>
<dbReference type="PANTHER" id="PTHR11995:SF14">
    <property type="entry name" value="NADH DEHYDROGENASE [UBIQUINONE] IRON-SULFUR PROTEIN 7, MITOCHONDRIAL"/>
    <property type="match status" value="1"/>
</dbReference>
<gene>
    <name evidence="6" type="ORF">METZ01_LOCUS4232</name>
</gene>
<evidence type="ECO:0000256" key="2">
    <source>
        <dbReference type="ARBA" id="ARBA00022448"/>
    </source>
</evidence>
<feature type="domain" description="NADH:ubiquinone oxidoreductase-like 20kDa subunit" evidence="5">
    <location>
        <begin position="49"/>
        <end position="158"/>
    </location>
</feature>
<dbReference type="Gene3D" id="3.40.50.12280">
    <property type="match status" value="1"/>
</dbReference>
<protein>
    <recommendedName>
        <fullName evidence="5">NADH:ubiquinone oxidoreductase-like 20kDa subunit domain-containing protein</fullName>
    </recommendedName>
</protein>
<keyword evidence="2" id="KW-0813">Transport</keyword>
<sequence length="168" mass="18550">MGPGNQPGPSLYDQAIGRQLPGIITTSTDHLFAMARKSSLWTLSFGLACCAIEMMSTYMAHYDFDRFGVVTWPSPRQADVMIVSGTVVKKMAEPIRLLYEQMPEPKWVIAMGSCATNGGPYYRSYSVVMGVDHIVPVDVYVPGCPPRPEALLYGIIKLQEKIMRDAGK</sequence>
<dbReference type="HAMAP" id="MF_01356">
    <property type="entry name" value="NDH1_NuoB"/>
    <property type="match status" value="1"/>
</dbReference>
<dbReference type="GO" id="GO:0009060">
    <property type="term" value="P:aerobic respiration"/>
    <property type="evidence" value="ECO:0007669"/>
    <property type="project" value="TreeGrafter"/>
</dbReference>
<comment type="similarity">
    <text evidence="1">Belongs to the complex I 20 kDa subunit family.</text>
</comment>
<accession>A0A381NCA6</accession>
<dbReference type="AlphaFoldDB" id="A0A381NCA6"/>
<dbReference type="FunFam" id="3.40.50.12280:FF:000002">
    <property type="entry name" value="NADH-quinone oxidoreductase subunit B"/>
    <property type="match status" value="1"/>
</dbReference>
<dbReference type="PROSITE" id="PS01150">
    <property type="entry name" value="COMPLEX1_20K"/>
    <property type="match status" value="1"/>
</dbReference>
<dbReference type="SUPFAM" id="SSF56770">
    <property type="entry name" value="HydA/Nqo6-like"/>
    <property type="match status" value="1"/>
</dbReference>
<dbReference type="InterPro" id="IPR006137">
    <property type="entry name" value="NADH_UbQ_OxRdtase-like_20kDa"/>
</dbReference>
<evidence type="ECO:0000259" key="5">
    <source>
        <dbReference type="Pfam" id="PF01058"/>
    </source>
</evidence>
<dbReference type="Pfam" id="PF01058">
    <property type="entry name" value="Oxidored_q6"/>
    <property type="match status" value="1"/>
</dbReference>
<dbReference type="GO" id="GO:0048038">
    <property type="term" value="F:quinone binding"/>
    <property type="evidence" value="ECO:0007669"/>
    <property type="project" value="InterPro"/>
</dbReference>